<dbReference type="Pfam" id="PF16859">
    <property type="entry name" value="TetR_C_11"/>
    <property type="match status" value="1"/>
</dbReference>
<dbReference type="PROSITE" id="PS50977">
    <property type="entry name" value="HTH_TETR_2"/>
    <property type="match status" value="1"/>
</dbReference>
<reference evidence="6 7" key="1">
    <citation type="journal article" date="2019" name="Int. J. Syst. Evol. Microbiol.">
        <title>The Global Catalogue of Microorganisms (GCM) 10K type strain sequencing project: providing services to taxonomists for standard genome sequencing and annotation.</title>
        <authorList>
            <consortium name="The Broad Institute Genomics Platform"/>
            <consortium name="The Broad Institute Genome Sequencing Center for Infectious Disease"/>
            <person name="Wu L."/>
            <person name="Ma J."/>
        </authorList>
    </citation>
    <scope>NUCLEOTIDE SEQUENCE [LARGE SCALE GENOMIC DNA]</scope>
    <source>
        <strain evidence="6 7">JCM 15313</strain>
    </source>
</reference>
<protein>
    <submittedName>
        <fullName evidence="6">TetR/AcrR family transcriptional regulator</fullName>
    </submittedName>
</protein>
<evidence type="ECO:0000256" key="4">
    <source>
        <dbReference type="PROSITE-ProRule" id="PRU00335"/>
    </source>
</evidence>
<dbReference type="InterPro" id="IPR036271">
    <property type="entry name" value="Tet_transcr_reg_TetR-rel_C_sf"/>
</dbReference>
<keyword evidence="2 4" id="KW-0238">DNA-binding</keyword>
<accession>A0ABN2TK01</accession>
<dbReference type="SUPFAM" id="SSF48498">
    <property type="entry name" value="Tetracyclin repressor-like, C-terminal domain"/>
    <property type="match status" value="1"/>
</dbReference>
<sequence>MPPRTVGPSREATAQTRRRGEELKQAIFGAVLDELRTTGYARLTMESVAGAAGTGKSALYRRWPDKEAMVRDALRSTLPDPDEVPRTGDTRTDLVALLRFLQAVFNRTRGTLFQVAASEAGTDTGFMRSLVNDHVVTPCKVRIGEVLRDALPDGGEPPSDLDLLAEVGPAMLTHRCLTGDATISDGYVEAVVDGVLARLTGQGPARGPDARP</sequence>
<gene>
    <name evidence="6" type="ORF">GCM10009799_44430</name>
</gene>
<keyword evidence="3" id="KW-0804">Transcription</keyword>
<feature type="domain" description="HTH tetR-type" evidence="5">
    <location>
        <begin position="21"/>
        <end position="81"/>
    </location>
</feature>
<evidence type="ECO:0000256" key="1">
    <source>
        <dbReference type="ARBA" id="ARBA00023015"/>
    </source>
</evidence>
<keyword evidence="7" id="KW-1185">Reference proteome</keyword>
<dbReference type="Gene3D" id="1.10.10.60">
    <property type="entry name" value="Homeodomain-like"/>
    <property type="match status" value="1"/>
</dbReference>
<proteinExistence type="predicted"/>
<evidence type="ECO:0000259" key="5">
    <source>
        <dbReference type="PROSITE" id="PS50977"/>
    </source>
</evidence>
<dbReference type="InterPro" id="IPR009057">
    <property type="entry name" value="Homeodomain-like_sf"/>
</dbReference>
<dbReference type="InterPro" id="IPR001647">
    <property type="entry name" value="HTH_TetR"/>
</dbReference>
<feature type="DNA-binding region" description="H-T-H motif" evidence="4">
    <location>
        <begin position="44"/>
        <end position="63"/>
    </location>
</feature>
<dbReference type="InterPro" id="IPR050109">
    <property type="entry name" value="HTH-type_TetR-like_transc_reg"/>
</dbReference>
<dbReference type="EMBL" id="BAAAPC010000022">
    <property type="protein sequence ID" value="GAA2011264.1"/>
    <property type="molecule type" value="Genomic_DNA"/>
</dbReference>
<evidence type="ECO:0000313" key="6">
    <source>
        <dbReference type="EMBL" id="GAA2011264.1"/>
    </source>
</evidence>
<name>A0ABN2TK01_9ACTN</name>
<dbReference type="Pfam" id="PF00440">
    <property type="entry name" value="TetR_N"/>
    <property type="match status" value="1"/>
</dbReference>
<evidence type="ECO:0000256" key="2">
    <source>
        <dbReference type="ARBA" id="ARBA00023125"/>
    </source>
</evidence>
<comment type="caution">
    <text evidence="6">The sequence shown here is derived from an EMBL/GenBank/DDBJ whole genome shotgun (WGS) entry which is preliminary data.</text>
</comment>
<organism evidence="6 7">
    <name type="scientific">Nocardiopsis rhodophaea</name>
    <dbReference type="NCBI Taxonomy" id="280238"/>
    <lineage>
        <taxon>Bacteria</taxon>
        <taxon>Bacillati</taxon>
        <taxon>Actinomycetota</taxon>
        <taxon>Actinomycetes</taxon>
        <taxon>Streptosporangiales</taxon>
        <taxon>Nocardiopsidaceae</taxon>
        <taxon>Nocardiopsis</taxon>
    </lineage>
</organism>
<keyword evidence="1" id="KW-0805">Transcription regulation</keyword>
<evidence type="ECO:0000256" key="3">
    <source>
        <dbReference type="ARBA" id="ARBA00023163"/>
    </source>
</evidence>
<dbReference type="SUPFAM" id="SSF46689">
    <property type="entry name" value="Homeodomain-like"/>
    <property type="match status" value="1"/>
</dbReference>
<dbReference type="Proteomes" id="UP001501585">
    <property type="component" value="Unassembled WGS sequence"/>
</dbReference>
<dbReference type="PANTHER" id="PTHR30055">
    <property type="entry name" value="HTH-TYPE TRANSCRIPTIONAL REGULATOR RUTR"/>
    <property type="match status" value="1"/>
</dbReference>
<dbReference type="RefSeq" id="WP_344164958.1">
    <property type="nucleotide sequence ID" value="NZ_BAAAPC010000022.1"/>
</dbReference>
<evidence type="ECO:0000313" key="7">
    <source>
        <dbReference type="Proteomes" id="UP001501585"/>
    </source>
</evidence>
<dbReference type="InterPro" id="IPR011075">
    <property type="entry name" value="TetR_C"/>
</dbReference>
<dbReference type="Gene3D" id="1.10.357.10">
    <property type="entry name" value="Tetracycline Repressor, domain 2"/>
    <property type="match status" value="1"/>
</dbReference>
<dbReference type="PANTHER" id="PTHR30055:SF148">
    <property type="entry name" value="TETR-FAMILY TRANSCRIPTIONAL REGULATOR"/>
    <property type="match status" value="1"/>
</dbReference>